<dbReference type="SUPFAM" id="SSF55729">
    <property type="entry name" value="Acyl-CoA N-acyltransferases (Nat)"/>
    <property type="match status" value="1"/>
</dbReference>
<evidence type="ECO:0000256" key="7">
    <source>
        <dbReference type="ARBA" id="ARBA00051538"/>
    </source>
</evidence>
<dbReference type="FunFam" id="3.30.70.3550:FF:000001">
    <property type="entry name" value="Leucyl/phenylalanyl-tRNA--protein transferase"/>
    <property type="match status" value="1"/>
</dbReference>
<evidence type="ECO:0000313" key="19">
    <source>
        <dbReference type="Proteomes" id="UP001455709"/>
    </source>
</evidence>
<dbReference type="InterPro" id="IPR042203">
    <property type="entry name" value="Leu/Phe-tRNA_Trfase_C"/>
</dbReference>
<dbReference type="Gene3D" id="3.30.70.3550">
    <property type="entry name" value="Leucyl/phenylalanyl-tRNA-protein transferase, N-terminal domain"/>
    <property type="match status" value="1"/>
</dbReference>
<evidence type="ECO:0000256" key="15">
    <source>
        <dbReference type="HAMAP-Rule" id="MF_00688"/>
    </source>
</evidence>
<comment type="catalytic activity">
    <reaction evidence="5 15">
        <text>L-phenylalanyl-tRNA(Phe) + an N-terminal L-alpha-aminoacyl-[protein] = an N-terminal L-phenylalanyl-L-alpha-aminoacyl-[protein] + tRNA(Phe)</text>
        <dbReference type="Rhea" id="RHEA:43632"/>
        <dbReference type="Rhea" id="RHEA-COMP:9668"/>
        <dbReference type="Rhea" id="RHEA-COMP:9699"/>
        <dbReference type="Rhea" id="RHEA-COMP:10636"/>
        <dbReference type="Rhea" id="RHEA-COMP:10637"/>
        <dbReference type="ChEBI" id="CHEBI:78442"/>
        <dbReference type="ChEBI" id="CHEBI:78531"/>
        <dbReference type="ChEBI" id="CHEBI:78597"/>
        <dbReference type="ChEBI" id="CHEBI:83561"/>
        <dbReference type="EC" id="2.3.2.6"/>
    </reaction>
</comment>
<name>A0A1D9LMC2_9NEIS</name>
<evidence type="ECO:0000256" key="13">
    <source>
        <dbReference type="ARBA" id="ARBA00077165"/>
    </source>
</evidence>
<dbReference type="HAMAP" id="MF_00688">
    <property type="entry name" value="Leu_Phe_trans"/>
    <property type="match status" value="1"/>
</dbReference>
<dbReference type="KEGG" id="cvc:BKX93_22285"/>
<evidence type="ECO:0000313" key="18">
    <source>
        <dbReference type="Proteomes" id="UP000178776"/>
    </source>
</evidence>
<dbReference type="STRING" id="1108595.BKX93_22285"/>
<gene>
    <name evidence="15 17" type="primary">aat</name>
    <name evidence="17" type="ORF">ABGV49_00955</name>
    <name evidence="16" type="ORF">BKX93_22285</name>
</gene>
<evidence type="ECO:0000256" key="8">
    <source>
        <dbReference type="ARBA" id="ARBA00054043"/>
    </source>
</evidence>
<protein>
    <recommendedName>
        <fullName evidence="11 15">Leucyl/phenylalanyl-tRNA--protein transferase</fullName>
        <ecNumber evidence="10 15">2.3.2.6</ecNumber>
    </recommendedName>
    <alternativeName>
        <fullName evidence="12 15">L/F-transferase</fullName>
    </alternativeName>
    <alternativeName>
        <fullName evidence="13 15">Leucyltransferase</fullName>
    </alternativeName>
    <alternativeName>
        <fullName evidence="14 15">Phenyalanyltransferase</fullName>
    </alternativeName>
</protein>
<evidence type="ECO:0000256" key="2">
    <source>
        <dbReference type="ARBA" id="ARBA00022490"/>
    </source>
</evidence>
<dbReference type="EMBL" id="CP017707">
    <property type="protein sequence ID" value="AOZ52470.1"/>
    <property type="molecule type" value="Genomic_DNA"/>
</dbReference>
<dbReference type="Proteomes" id="UP000178776">
    <property type="component" value="Chromosome"/>
</dbReference>
<sequence>MIPWLGPEPVFPPVSQALSHPNGLLAAGGDLSSRRILTAYSEGIFPWFSEGEPILWWSPAPRMVMFPDELKVSRSLAKTLRNLDYEVRVDAAFFEVMRACSEPRAGQDGTWIVPEMVAAYCRLHQLGYAHSFETWMDGELVGGLYGVSIGRMFYGESMFSRRRDASKLAFVHMVRHLQAQGVAMIDCQMHTEHLASLGARLISRDVFLATLKESIRHPQPDQMWDYHYRHESS</sequence>
<reference evidence="17 19" key="2">
    <citation type="submission" date="2024-05" db="EMBL/GenBank/DDBJ databases">
        <authorList>
            <person name="De Oliveira J.P."/>
            <person name="Noriler S.A."/>
            <person name="De Oliveira A.G."/>
            <person name="Sipoli D.S."/>
        </authorList>
    </citation>
    <scope>NUCLEOTIDE SEQUENCE [LARGE SCALE GENOMIC DNA]</scope>
    <source>
        <strain evidence="17 19">LABIM189</strain>
    </source>
</reference>
<dbReference type="Gene3D" id="3.40.630.70">
    <property type="entry name" value="Leucyl/phenylalanyl-tRNA-protein transferase, C-terminal domain"/>
    <property type="match status" value="1"/>
</dbReference>
<evidence type="ECO:0000313" key="16">
    <source>
        <dbReference type="EMBL" id="AOZ52470.1"/>
    </source>
</evidence>
<comment type="similarity">
    <text evidence="9 15">Belongs to the L/F-transferase family.</text>
</comment>
<comment type="subcellular location">
    <subcellularLocation>
        <location evidence="1 15">Cytoplasm</location>
    </subcellularLocation>
</comment>
<evidence type="ECO:0000256" key="1">
    <source>
        <dbReference type="ARBA" id="ARBA00004496"/>
    </source>
</evidence>
<evidence type="ECO:0000313" key="17">
    <source>
        <dbReference type="EMBL" id="MEO2215631.1"/>
    </source>
</evidence>
<keyword evidence="2 15" id="KW-0963">Cytoplasm</keyword>
<dbReference type="GO" id="GO:0008914">
    <property type="term" value="F:leucyl-tRNA--protein transferase activity"/>
    <property type="evidence" value="ECO:0007669"/>
    <property type="project" value="UniProtKB-UniRule"/>
</dbReference>
<evidence type="ECO:0000256" key="12">
    <source>
        <dbReference type="ARBA" id="ARBA00077136"/>
    </source>
</evidence>
<dbReference type="GeneID" id="97479984"/>
<dbReference type="Pfam" id="PF03588">
    <property type="entry name" value="Leu_Phe_trans"/>
    <property type="match status" value="1"/>
</dbReference>
<dbReference type="FunFam" id="3.40.630.70:FF:000001">
    <property type="entry name" value="Leucyl/phenylalanyl-tRNA--protein transferase"/>
    <property type="match status" value="1"/>
</dbReference>
<dbReference type="PANTHER" id="PTHR30098:SF2">
    <property type="entry name" value="LEUCYL_PHENYLALANYL-TRNA--PROTEIN TRANSFERASE"/>
    <property type="match status" value="1"/>
</dbReference>
<evidence type="ECO:0000256" key="11">
    <source>
        <dbReference type="ARBA" id="ARBA00074372"/>
    </source>
</evidence>
<dbReference type="GO" id="GO:0030163">
    <property type="term" value="P:protein catabolic process"/>
    <property type="evidence" value="ECO:0007669"/>
    <property type="project" value="UniProtKB-UniRule"/>
</dbReference>
<reference evidence="16 18" key="1">
    <citation type="submission" date="2016-10" db="EMBL/GenBank/DDBJ databases">
        <title>Chromobacterium muskegensis sp. nov., an insecticidal bacterium isolated from Sphagnum bogs.</title>
        <authorList>
            <person name="Sparks M.E."/>
            <person name="Blackburn M.B."/>
            <person name="Gundersen-Rindal D.E."/>
            <person name="Mitchell A."/>
            <person name="Farrar R."/>
            <person name="Kuhar D."/>
        </authorList>
    </citation>
    <scope>NUCLEOTIDE SEQUENCE [LARGE SCALE GENOMIC DNA]</scope>
    <source>
        <strain evidence="16 18">21-1</strain>
    </source>
</reference>
<evidence type="ECO:0000256" key="4">
    <source>
        <dbReference type="ARBA" id="ARBA00023315"/>
    </source>
</evidence>
<keyword evidence="19" id="KW-1185">Reference proteome</keyword>
<evidence type="ECO:0000256" key="9">
    <source>
        <dbReference type="ARBA" id="ARBA00061535"/>
    </source>
</evidence>
<accession>A0A1D9LMC2</accession>
<dbReference type="InterPro" id="IPR016181">
    <property type="entry name" value="Acyl_CoA_acyltransferase"/>
</dbReference>
<dbReference type="EMBL" id="JBDOJC010000001">
    <property type="protein sequence ID" value="MEO2215631.1"/>
    <property type="molecule type" value="Genomic_DNA"/>
</dbReference>
<comment type="catalytic activity">
    <reaction evidence="6 15">
        <text>N-terminal L-arginyl-[protein] + L-leucyl-tRNA(Leu) = N-terminal L-leucyl-L-arginyl-[protein] + tRNA(Leu) + H(+)</text>
        <dbReference type="Rhea" id="RHEA:50416"/>
        <dbReference type="Rhea" id="RHEA-COMP:9613"/>
        <dbReference type="Rhea" id="RHEA-COMP:9622"/>
        <dbReference type="Rhea" id="RHEA-COMP:12672"/>
        <dbReference type="Rhea" id="RHEA-COMP:12673"/>
        <dbReference type="ChEBI" id="CHEBI:15378"/>
        <dbReference type="ChEBI" id="CHEBI:64719"/>
        <dbReference type="ChEBI" id="CHEBI:78442"/>
        <dbReference type="ChEBI" id="CHEBI:78494"/>
        <dbReference type="ChEBI" id="CHEBI:133044"/>
        <dbReference type="EC" id="2.3.2.6"/>
    </reaction>
</comment>
<keyword evidence="3 15" id="KW-0808">Transferase</keyword>
<evidence type="ECO:0000256" key="10">
    <source>
        <dbReference type="ARBA" id="ARBA00066767"/>
    </source>
</evidence>
<dbReference type="GO" id="GO:0005737">
    <property type="term" value="C:cytoplasm"/>
    <property type="evidence" value="ECO:0007669"/>
    <property type="project" value="UniProtKB-SubCell"/>
</dbReference>
<keyword evidence="4 15" id="KW-0012">Acyltransferase</keyword>
<dbReference type="RefSeq" id="WP_046156756.1">
    <property type="nucleotide sequence ID" value="NZ_CP017707.1"/>
</dbReference>
<dbReference type="Proteomes" id="UP001455709">
    <property type="component" value="Unassembled WGS sequence"/>
</dbReference>
<evidence type="ECO:0000256" key="3">
    <source>
        <dbReference type="ARBA" id="ARBA00022679"/>
    </source>
</evidence>
<comment type="catalytic activity">
    <reaction evidence="7 15">
        <text>N-terminal L-lysyl-[protein] + L-leucyl-tRNA(Leu) = N-terminal L-leucyl-L-lysyl-[protein] + tRNA(Leu) + H(+)</text>
        <dbReference type="Rhea" id="RHEA:12340"/>
        <dbReference type="Rhea" id="RHEA-COMP:9613"/>
        <dbReference type="Rhea" id="RHEA-COMP:9622"/>
        <dbReference type="Rhea" id="RHEA-COMP:12670"/>
        <dbReference type="Rhea" id="RHEA-COMP:12671"/>
        <dbReference type="ChEBI" id="CHEBI:15378"/>
        <dbReference type="ChEBI" id="CHEBI:65249"/>
        <dbReference type="ChEBI" id="CHEBI:78442"/>
        <dbReference type="ChEBI" id="CHEBI:78494"/>
        <dbReference type="ChEBI" id="CHEBI:133043"/>
        <dbReference type="EC" id="2.3.2.6"/>
    </reaction>
</comment>
<dbReference type="InterPro" id="IPR004616">
    <property type="entry name" value="Leu/Phe-tRNA_Trfase"/>
</dbReference>
<dbReference type="NCBIfam" id="TIGR00667">
    <property type="entry name" value="aat"/>
    <property type="match status" value="1"/>
</dbReference>
<evidence type="ECO:0000256" key="6">
    <source>
        <dbReference type="ARBA" id="ARBA00050652"/>
    </source>
</evidence>
<dbReference type="EC" id="2.3.2.6" evidence="10 15"/>
<dbReference type="PANTHER" id="PTHR30098">
    <property type="entry name" value="LEUCYL/PHENYLALANYL-TRNA--PROTEIN TRANSFERASE"/>
    <property type="match status" value="1"/>
</dbReference>
<comment type="function">
    <text evidence="8 15">Functions in the N-end rule pathway of protein degradation where it conjugates Leu, Phe and, less efficiently, Met from aminoacyl-tRNAs to the N-termini of proteins containing an N-terminal arginine or lysine.</text>
</comment>
<evidence type="ECO:0000256" key="5">
    <source>
        <dbReference type="ARBA" id="ARBA00050607"/>
    </source>
</evidence>
<proteinExistence type="inferred from homology"/>
<dbReference type="GeneID" id="68843928"/>
<evidence type="ECO:0000256" key="14">
    <source>
        <dbReference type="ARBA" id="ARBA00083640"/>
    </source>
</evidence>
<dbReference type="InterPro" id="IPR042221">
    <property type="entry name" value="Leu/Phe-tRNA_Trfase_N"/>
</dbReference>
<dbReference type="AlphaFoldDB" id="A0A1D9LMC2"/>
<organism evidence="16 18">
    <name type="scientific">Chromobacterium vaccinii</name>
    <dbReference type="NCBI Taxonomy" id="1108595"/>
    <lineage>
        <taxon>Bacteria</taxon>
        <taxon>Pseudomonadati</taxon>
        <taxon>Pseudomonadota</taxon>
        <taxon>Betaproteobacteria</taxon>
        <taxon>Neisseriales</taxon>
        <taxon>Chromobacteriaceae</taxon>
        <taxon>Chromobacterium</taxon>
    </lineage>
</organism>